<evidence type="ECO:0000256" key="4">
    <source>
        <dbReference type="ARBA" id="ARBA00022723"/>
    </source>
</evidence>
<dbReference type="InterPro" id="IPR031657">
    <property type="entry name" value="REPA_OB_2"/>
</dbReference>
<dbReference type="NCBIfam" id="TIGR00617">
    <property type="entry name" value="rpa1"/>
    <property type="match status" value="1"/>
</dbReference>
<dbReference type="SUPFAM" id="SSF50249">
    <property type="entry name" value="Nucleic acid-binding proteins"/>
    <property type="match status" value="4"/>
</dbReference>
<dbReference type="GO" id="GO:0006310">
    <property type="term" value="P:DNA recombination"/>
    <property type="evidence" value="ECO:0007669"/>
    <property type="project" value="InterPro"/>
</dbReference>
<dbReference type="PANTHER" id="PTHR47165:SF4">
    <property type="entry name" value="OS03G0429900 PROTEIN"/>
    <property type="match status" value="1"/>
</dbReference>
<dbReference type="PANTHER" id="PTHR47165">
    <property type="entry name" value="OS03G0429900 PROTEIN"/>
    <property type="match status" value="1"/>
</dbReference>
<evidence type="ECO:0000259" key="12">
    <source>
        <dbReference type="Pfam" id="PF08646"/>
    </source>
</evidence>
<dbReference type="GeneID" id="63690274"/>
<dbReference type="InterPro" id="IPR004365">
    <property type="entry name" value="NA-bd_OB_tRNA"/>
</dbReference>
<evidence type="ECO:0000313" key="15">
    <source>
        <dbReference type="Proteomes" id="UP000030653"/>
    </source>
</evidence>
<dbReference type="Proteomes" id="UP000030653">
    <property type="component" value="Unassembled WGS sequence"/>
</dbReference>
<evidence type="ECO:0000256" key="7">
    <source>
        <dbReference type="ARBA" id="ARBA00023125"/>
    </source>
</evidence>
<evidence type="ECO:0000259" key="13">
    <source>
        <dbReference type="Pfam" id="PF16900"/>
    </source>
</evidence>
<evidence type="ECO:0000256" key="2">
    <source>
        <dbReference type="ARBA" id="ARBA00005690"/>
    </source>
</evidence>
<dbReference type="Pfam" id="PF01336">
    <property type="entry name" value="tRNA_anti-codon"/>
    <property type="match status" value="1"/>
</dbReference>
<dbReference type="GO" id="GO:0008270">
    <property type="term" value="F:zinc ion binding"/>
    <property type="evidence" value="ECO:0007669"/>
    <property type="project" value="UniProtKB-KW"/>
</dbReference>
<keyword evidence="7 9" id="KW-0238">DNA-binding</keyword>
<dbReference type="GO" id="GO:0007004">
    <property type="term" value="P:telomere maintenance via telomerase"/>
    <property type="evidence" value="ECO:0007669"/>
    <property type="project" value="UniProtKB-ARBA"/>
</dbReference>
<keyword evidence="3 9" id="KW-0235">DNA replication</keyword>
<dbReference type="CDD" id="cd04475">
    <property type="entry name" value="RPA1_DBD_B"/>
    <property type="match status" value="1"/>
</dbReference>
<sequence length="493" mass="55319">VMLSDGQRFTQAMLASQNNHFAIDGYLTKNCIIKATRFSRSKVQDKTIIIILAMDVVKQEKERLGMPQSILDEGPTFAQPATPTSTKTSTINKISAGAATKSFTKASGLKGEPTITPINQLSPYRNQWTVKARITKKSDVRKWSNERGSGYLFNCTMTDETGSIKATAFMEQCDRLLKEIEEGKVYYISKGKILPAKKIYNTTGCDYEITFNESTNVELCNDDSNMPGGFSYTVLANLGDLSKDDTCNAIGVVRSRWRTWNNHEENSAPHAHIIIVDHSGFSCKVTLWGKVAEDFDVKDQPVIALRHVKVGDYHGRDLNFQGDSSMTLNPDLKEAHFLRGWYDANGLTYKFQPCQGASGSGESGLVNHSQLMTLEEVKSKNIGIKTTSYFTVKLRVKATPRIKEENRHMPISYPACRSEDCVKGLSYDDSDRKWHCAKCSGCFDAPEYRYLMRISLGDHMGSAWFNIYDNVGKLLFEKKAEVLEQMKVWLGIS</sequence>
<evidence type="ECO:0000259" key="10">
    <source>
        <dbReference type="Pfam" id="PF01336"/>
    </source>
</evidence>
<dbReference type="Pfam" id="PF16900">
    <property type="entry name" value="REPA_OB_2"/>
    <property type="match status" value="1"/>
</dbReference>
<dbReference type="HOGENOM" id="CLU_012393_2_1_1"/>
<keyword evidence="5 9" id="KW-0863">Zinc-finger</keyword>
<evidence type="ECO:0000256" key="8">
    <source>
        <dbReference type="ARBA" id="ARBA00023242"/>
    </source>
</evidence>
<dbReference type="GO" id="GO:0005662">
    <property type="term" value="C:DNA replication factor A complex"/>
    <property type="evidence" value="ECO:0007669"/>
    <property type="project" value="UniProtKB-ARBA"/>
</dbReference>
<evidence type="ECO:0000256" key="6">
    <source>
        <dbReference type="ARBA" id="ARBA00022833"/>
    </source>
</evidence>
<dbReference type="Pfam" id="PF04057">
    <property type="entry name" value="Rep-A_N"/>
    <property type="match status" value="1"/>
</dbReference>
<dbReference type="OrthoDB" id="3358105at2759"/>
<dbReference type="RefSeq" id="XP_040627662.1">
    <property type="nucleotide sequence ID" value="XM_040775212.1"/>
</dbReference>
<feature type="domain" description="OB" evidence="10">
    <location>
        <begin position="128"/>
        <end position="196"/>
    </location>
</feature>
<feature type="domain" description="Replication factor A C-terminal" evidence="12">
    <location>
        <begin position="410"/>
        <end position="487"/>
    </location>
</feature>
<name>M5FY80_DACPD</name>
<proteinExistence type="inferred from homology"/>
<dbReference type="InterPro" id="IPR012340">
    <property type="entry name" value="NA-bd_OB-fold"/>
</dbReference>
<dbReference type="Pfam" id="PF08646">
    <property type="entry name" value="Rep_fac-A_C"/>
    <property type="match status" value="1"/>
</dbReference>
<gene>
    <name evidence="14" type="ORF">DACRYDRAFT_53915</name>
</gene>
<dbReference type="InterPro" id="IPR004591">
    <property type="entry name" value="Rfa1"/>
</dbReference>
<comment type="similarity">
    <text evidence="2 9">Belongs to the replication factor A protein 1 family.</text>
</comment>
<keyword evidence="4 9" id="KW-0479">Metal-binding</keyword>
<dbReference type="Gene3D" id="2.40.50.140">
    <property type="entry name" value="Nucleic acid-binding proteins"/>
    <property type="match status" value="4"/>
</dbReference>
<feature type="non-terminal residue" evidence="14">
    <location>
        <position position="493"/>
    </location>
</feature>
<evidence type="ECO:0000259" key="11">
    <source>
        <dbReference type="Pfam" id="PF04057"/>
    </source>
</evidence>
<protein>
    <recommendedName>
        <fullName evidence="9">Replication protein A subunit</fullName>
    </recommendedName>
</protein>
<organism evidence="14 15">
    <name type="scientific">Dacryopinax primogenitus (strain DJM 731)</name>
    <name type="common">Brown rot fungus</name>
    <dbReference type="NCBI Taxonomy" id="1858805"/>
    <lineage>
        <taxon>Eukaryota</taxon>
        <taxon>Fungi</taxon>
        <taxon>Dikarya</taxon>
        <taxon>Basidiomycota</taxon>
        <taxon>Agaricomycotina</taxon>
        <taxon>Dacrymycetes</taxon>
        <taxon>Dacrymycetales</taxon>
        <taxon>Dacrymycetaceae</taxon>
        <taxon>Dacryopinax</taxon>
    </lineage>
</organism>
<dbReference type="GO" id="GO:0003677">
    <property type="term" value="F:DNA binding"/>
    <property type="evidence" value="ECO:0007669"/>
    <property type="project" value="UniProtKB-KW"/>
</dbReference>
<comment type="function">
    <text evidence="9">As part of the replication protein A (RPA/RP-A), a single-stranded DNA-binding heterotrimeric complex, may play an essential role in DNA replication, recombination and repair. Binds and stabilizes single-stranded DNA intermediates, preventing complementary DNA reannealing and recruiting different proteins involved in DNA metabolism.</text>
</comment>
<dbReference type="STRING" id="1858805.M5FY80"/>
<dbReference type="AlphaFoldDB" id="M5FY80"/>
<evidence type="ECO:0000256" key="3">
    <source>
        <dbReference type="ARBA" id="ARBA00022705"/>
    </source>
</evidence>
<dbReference type="InterPro" id="IPR013955">
    <property type="entry name" value="Rep_factor-A_C"/>
</dbReference>
<dbReference type="CDD" id="cd04474">
    <property type="entry name" value="RPA1_DBD_A"/>
    <property type="match status" value="1"/>
</dbReference>
<feature type="domain" description="Replication factor-A protein 1 N-terminal" evidence="11">
    <location>
        <begin position="2"/>
        <end position="59"/>
    </location>
</feature>
<evidence type="ECO:0000313" key="14">
    <source>
        <dbReference type="EMBL" id="EJU00765.1"/>
    </source>
</evidence>
<comment type="subunit">
    <text evidence="9">Component of the heterotrimeric canonical replication protein A complex (RPA).</text>
</comment>
<dbReference type="GO" id="GO:0006260">
    <property type="term" value="P:DNA replication"/>
    <property type="evidence" value="ECO:0007669"/>
    <property type="project" value="UniProtKB-KW"/>
</dbReference>
<reference evidence="14 15" key="1">
    <citation type="journal article" date="2012" name="Science">
        <title>The Paleozoic origin of enzymatic lignin decomposition reconstructed from 31 fungal genomes.</title>
        <authorList>
            <person name="Floudas D."/>
            <person name="Binder M."/>
            <person name="Riley R."/>
            <person name="Barry K."/>
            <person name="Blanchette R.A."/>
            <person name="Henrissat B."/>
            <person name="Martinez A.T."/>
            <person name="Otillar R."/>
            <person name="Spatafora J.W."/>
            <person name="Yadav J.S."/>
            <person name="Aerts A."/>
            <person name="Benoit I."/>
            <person name="Boyd A."/>
            <person name="Carlson A."/>
            <person name="Copeland A."/>
            <person name="Coutinho P.M."/>
            <person name="de Vries R.P."/>
            <person name="Ferreira P."/>
            <person name="Findley K."/>
            <person name="Foster B."/>
            <person name="Gaskell J."/>
            <person name="Glotzer D."/>
            <person name="Gorecki P."/>
            <person name="Heitman J."/>
            <person name="Hesse C."/>
            <person name="Hori C."/>
            <person name="Igarashi K."/>
            <person name="Jurgens J.A."/>
            <person name="Kallen N."/>
            <person name="Kersten P."/>
            <person name="Kohler A."/>
            <person name="Kuees U."/>
            <person name="Kumar T.K.A."/>
            <person name="Kuo A."/>
            <person name="LaButti K."/>
            <person name="Larrondo L.F."/>
            <person name="Lindquist E."/>
            <person name="Ling A."/>
            <person name="Lombard V."/>
            <person name="Lucas S."/>
            <person name="Lundell T."/>
            <person name="Martin R."/>
            <person name="McLaughlin D.J."/>
            <person name="Morgenstern I."/>
            <person name="Morin E."/>
            <person name="Murat C."/>
            <person name="Nagy L.G."/>
            <person name="Nolan M."/>
            <person name="Ohm R.A."/>
            <person name="Patyshakuliyeva A."/>
            <person name="Rokas A."/>
            <person name="Ruiz-Duenas F.J."/>
            <person name="Sabat G."/>
            <person name="Salamov A."/>
            <person name="Samejima M."/>
            <person name="Schmutz J."/>
            <person name="Slot J.C."/>
            <person name="St John F."/>
            <person name="Stenlid J."/>
            <person name="Sun H."/>
            <person name="Sun S."/>
            <person name="Syed K."/>
            <person name="Tsang A."/>
            <person name="Wiebenga A."/>
            <person name="Young D."/>
            <person name="Pisabarro A."/>
            <person name="Eastwood D.C."/>
            <person name="Martin F."/>
            <person name="Cullen D."/>
            <person name="Grigoriev I.V."/>
            <person name="Hibbett D.S."/>
        </authorList>
    </citation>
    <scope>NUCLEOTIDE SEQUENCE [LARGE SCALE GENOMIC DNA]</scope>
    <source>
        <strain evidence="14 15">DJM-731 SS1</strain>
    </source>
</reference>
<evidence type="ECO:0000256" key="9">
    <source>
        <dbReference type="RuleBase" id="RU364130"/>
    </source>
</evidence>
<feature type="domain" description="Replication protein A OB" evidence="13">
    <location>
        <begin position="236"/>
        <end position="329"/>
    </location>
</feature>
<keyword evidence="6 9" id="KW-0862">Zinc</keyword>
<comment type="subcellular location">
    <subcellularLocation>
        <location evidence="1 9">Nucleus</location>
    </subcellularLocation>
</comment>
<accession>M5FY80</accession>
<dbReference type="GO" id="GO:0000781">
    <property type="term" value="C:chromosome, telomeric region"/>
    <property type="evidence" value="ECO:0007669"/>
    <property type="project" value="UniProtKB-ARBA"/>
</dbReference>
<dbReference type="FunFam" id="2.40.50.140:FF:000064">
    <property type="entry name" value="Replication protein A subunit"/>
    <property type="match status" value="1"/>
</dbReference>
<dbReference type="FunFam" id="2.40.50.140:FF:000041">
    <property type="entry name" value="Replication protein A subunit"/>
    <property type="match status" value="1"/>
</dbReference>
<dbReference type="EMBL" id="JH795866">
    <property type="protein sequence ID" value="EJU00765.1"/>
    <property type="molecule type" value="Genomic_DNA"/>
</dbReference>
<keyword evidence="15" id="KW-1185">Reference proteome</keyword>
<evidence type="ECO:0000256" key="5">
    <source>
        <dbReference type="ARBA" id="ARBA00022771"/>
    </source>
</evidence>
<keyword evidence="8 9" id="KW-0539">Nucleus</keyword>
<dbReference type="InterPro" id="IPR007199">
    <property type="entry name" value="Rep_factor-A_N"/>
</dbReference>
<evidence type="ECO:0000256" key="1">
    <source>
        <dbReference type="ARBA" id="ARBA00004123"/>
    </source>
</evidence>
<dbReference type="GO" id="GO:0006281">
    <property type="term" value="P:DNA repair"/>
    <property type="evidence" value="ECO:0007669"/>
    <property type="project" value="InterPro"/>
</dbReference>